<gene>
    <name evidence="1" type="ORF">EVAR_52750_1</name>
</gene>
<name>A0A4C1XE59_EUMVA</name>
<dbReference type="Proteomes" id="UP000299102">
    <property type="component" value="Unassembled WGS sequence"/>
</dbReference>
<proteinExistence type="predicted"/>
<evidence type="ECO:0000313" key="2">
    <source>
        <dbReference type="Proteomes" id="UP000299102"/>
    </source>
</evidence>
<organism evidence="1 2">
    <name type="scientific">Eumeta variegata</name>
    <name type="common">Bagworm moth</name>
    <name type="synonym">Eumeta japonica</name>
    <dbReference type="NCBI Taxonomy" id="151549"/>
    <lineage>
        <taxon>Eukaryota</taxon>
        <taxon>Metazoa</taxon>
        <taxon>Ecdysozoa</taxon>
        <taxon>Arthropoda</taxon>
        <taxon>Hexapoda</taxon>
        <taxon>Insecta</taxon>
        <taxon>Pterygota</taxon>
        <taxon>Neoptera</taxon>
        <taxon>Endopterygota</taxon>
        <taxon>Lepidoptera</taxon>
        <taxon>Glossata</taxon>
        <taxon>Ditrysia</taxon>
        <taxon>Tineoidea</taxon>
        <taxon>Psychidae</taxon>
        <taxon>Oiketicinae</taxon>
        <taxon>Eumeta</taxon>
    </lineage>
</organism>
<evidence type="ECO:0000313" key="1">
    <source>
        <dbReference type="EMBL" id="GBP61262.1"/>
    </source>
</evidence>
<accession>A0A4C1XE59</accession>
<comment type="caution">
    <text evidence="1">The sequence shown here is derived from an EMBL/GenBank/DDBJ whole genome shotgun (WGS) entry which is preliminary data.</text>
</comment>
<keyword evidence="2" id="KW-1185">Reference proteome</keyword>
<dbReference type="EMBL" id="BGZK01000809">
    <property type="protein sequence ID" value="GBP61262.1"/>
    <property type="molecule type" value="Genomic_DNA"/>
</dbReference>
<reference evidence="1 2" key="1">
    <citation type="journal article" date="2019" name="Commun. Biol.">
        <title>The bagworm genome reveals a unique fibroin gene that provides high tensile strength.</title>
        <authorList>
            <person name="Kono N."/>
            <person name="Nakamura H."/>
            <person name="Ohtoshi R."/>
            <person name="Tomita M."/>
            <person name="Numata K."/>
            <person name="Arakawa K."/>
        </authorList>
    </citation>
    <scope>NUCLEOTIDE SEQUENCE [LARGE SCALE GENOMIC DNA]</scope>
</reference>
<protein>
    <submittedName>
        <fullName evidence="1">Uncharacterized protein</fullName>
    </submittedName>
</protein>
<sequence length="172" mass="19631">MFASNLHFHARRVTSMEPAATGWTVSIFLVEKLLIRERAAVVQTNIIQISKQAQTPLHYVVPLWSSNANHPDPSYEPKDQPWPRILVLIGPRLRYQSPTIGHGQSTSQDNSNKLRTRLRYVIASSSDQSSDTILFSCPQNYAQLLRFMEIQELEAYELSHFDSIYIATNKST</sequence>
<dbReference type="AlphaFoldDB" id="A0A4C1XE59"/>